<organism evidence="3 4">
    <name type="scientific">Candidatus Falkowbacteria bacterium CG11_big_fil_rev_8_21_14_0_20_39_10</name>
    <dbReference type="NCBI Taxonomy" id="1974570"/>
    <lineage>
        <taxon>Bacteria</taxon>
        <taxon>Candidatus Falkowiibacteriota</taxon>
    </lineage>
</organism>
<name>A0A2M6K9Y0_9BACT</name>
<dbReference type="AlphaFoldDB" id="A0A2M6K9Y0"/>
<evidence type="ECO:0000313" key="4">
    <source>
        <dbReference type="Proteomes" id="UP000230869"/>
    </source>
</evidence>
<evidence type="ECO:0000256" key="1">
    <source>
        <dbReference type="SAM" id="Coils"/>
    </source>
</evidence>
<evidence type="ECO:0000313" key="3">
    <source>
        <dbReference type="EMBL" id="PIR13932.1"/>
    </source>
</evidence>
<dbReference type="InterPro" id="IPR011042">
    <property type="entry name" value="6-blade_b-propeller_TolB-like"/>
</dbReference>
<evidence type="ECO:0000256" key="2">
    <source>
        <dbReference type="SAM" id="Phobius"/>
    </source>
</evidence>
<dbReference type="EMBL" id="PCWW01000010">
    <property type="protein sequence ID" value="PIR13932.1"/>
    <property type="molecule type" value="Genomic_DNA"/>
</dbReference>
<dbReference type="Proteomes" id="UP000230869">
    <property type="component" value="Unassembled WGS sequence"/>
</dbReference>
<reference evidence="3 4" key="1">
    <citation type="submission" date="2017-09" db="EMBL/GenBank/DDBJ databases">
        <title>Depth-based differentiation of microbial function through sediment-hosted aquifers and enrichment of novel symbionts in the deep terrestrial subsurface.</title>
        <authorList>
            <person name="Probst A.J."/>
            <person name="Ladd B."/>
            <person name="Jarett J.K."/>
            <person name="Geller-Mcgrath D.E."/>
            <person name="Sieber C.M."/>
            <person name="Emerson J.B."/>
            <person name="Anantharaman K."/>
            <person name="Thomas B.C."/>
            <person name="Malmstrom R."/>
            <person name="Stieglmeier M."/>
            <person name="Klingl A."/>
            <person name="Woyke T."/>
            <person name="Ryan C.M."/>
            <person name="Banfield J.F."/>
        </authorList>
    </citation>
    <scope>NUCLEOTIDE SEQUENCE [LARGE SCALE GENOMIC DNA]</scope>
    <source>
        <strain evidence="3">CG11_big_fil_rev_8_21_14_0_20_39_10</strain>
    </source>
</reference>
<keyword evidence="1" id="KW-0175">Coiled coil</keyword>
<comment type="caution">
    <text evidence="3">The sequence shown here is derived from an EMBL/GenBank/DDBJ whole genome shotgun (WGS) entry which is preliminary data.</text>
</comment>
<accession>A0A2M6K9Y0</accession>
<protein>
    <submittedName>
        <fullName evidence="3">Uncharacterized protein</fullName>
    </submittedName>
</protein>
<keyword evidence="2" id="KW-0812">Transmembrane</keyword>
<dbReference type="Gene3D" id="2.120.10.30">
    <property type="entry name" value="TolB, C-terminal domain"/>
    <property type="match status" value="1"/>
</dbReference>
<sequence length="779" mass="88235">MYYRLAPIILNSSRKSGLASEVFISQPDADKEELAGKLFIILEIEAKTAQAIKIIDFLINNINHNYYHNEKIILRERISTLKVEHIFETSLAKTNKNLAEFLDREKIKININKFNITVGLIYKNELHFSGLGKNKGFLIYLEKDRGGKKLKLEKNEHEKAKYKIMDIDSSSPTKAKFIPDQKNKKEINFFSDVISGHIPSQGYFLFTNEALPEYLSQRQLIEIITKLPPAGAAEQIKNTLSKINAYISFSGLIIKNTIGEEEKFLLEKMIRPAPDAARLSIEELSSTEAETEKLLTPSGIVGGKKWLNGLTNLIKKIPRIAPGTVKEPLKTKIFLKDKIFLKRKEAWIQKIASFFKGTIFLLAGLFIYLFKILTSREALFDFLNKIKSFHRKIIEKVNNALAWIKNLNFKNKILFTVAALCLILFLSNLTFKNIENKKQVAEQNLNGLIASIEQKQNQVEANLLYNNEIGAKEILNEIKELLAQLPAEDEKNQEAYQELLAKNESQMEKIRHVVKINNALKLADFVNLNSSAQAQNIALLDNKIYAGDDGQKTIYIINLSDNLATAITDLNSPIQALKFPAADKNGNIYYLNNSSIIQLNTGNQELTSLNLILPEGPKNIVGLSSYNNRLYAIDNQNSQIYRLDRVGAGFTANPWLTQKTDLIQALDLSIDGHIYVLTSSGQILKYLKGQSQEFELDPIEPEFASPTKIHISQDLEFIYILEPAGKRLAIFNKTGKFIIQYQSDNFSDLKDFTVDEAGKKIYLLNGNSVYEVEGKHFGE</sequence>
<gene>
    <name evidence="3" type="ORF">COV49_00585</name>
</gene>
<proteinExistence type="predicted"/>
<keyword evidence="2" id="KW-0472">Membrane</keyword>
<dbReference type="SUPFAM" id="SSF101898">
    <property type="entry name" value="NHL repeat"/>
    <property type="match status" value="1"/>
</dbReference>
<keyword evidence="2" id="KW-1133">Transmembrane helix</keyword>
<feature type="transmembrane region" description="Helical" evidence="2">
    <location>
        <begin position="413"/>
        <end position="431"/>
    </location>
</feature>
<feature type="transmembrane region" description="Helical" evidence="2">
    <location>
        <begin position="351"/>
        <end position="370"/>
    </location>
</feature>
<feature type="coiled-coil region" evidence="1">
    <location>
        <begin position="431"/>
        <end position="498"/>
    </location>
</feature>